<dbReference type="SUPFAM" id="SSF63748">
    <property type="entry name" value="Tudor/PWWP/MBT"/>
    <property type="match status" value="1"/>
</dbReference>
<dbReference type="InterPro" id="IPR002999">
    <property type="entry name" value="Tudor"/>
</dbReference>
<gene>
    <name evidence="2" type="ORF">TTRE_0000283401</name>
</gene>
<dbReference type="OrthoDB" id="9995375at2759"/>
<dbReference type="AlphaFoldDB" id="A0A077Z403"/>
<reference evidence="2" key="2">
    <citation type="submission" date="2014-03" db="EMBL/GenBank/DDBJ databases">
        <title>The whipworm genome and dual-species transcriptomics of an intimate host-pathogen interaction.</title>
        <authorList>
            <person name="Foth B.J."/>
            <person name="Tsai I.J."/>
            <person name="Reid A.J."/>
            <person name="Bancroft A.J."/>
            <person name="Nichol S."/>
            <person name="Tracey A."/>
            <person name="Holroyd N."/>
            <person name="Cotton J.A."/>
            <person name="Stanley E.J."/>
            <person name="Zarowiecki M."/>
            <person name="Liu J.Z."/>
            <person name="Huckvale T."/>
            <person name="Cooper P.J."/>
            <person name="Grencis R.K."/>
            <person name="Berriman M."/>
        </authorList>
    </citation>
    <scope>NUCLEOTIDE SEQUENCE [LARGE SCALE GENOMIC DNA]</scope>
</reference>
<organism evidence="2 3">
    <name type="scientific">Trichuris trichiura</name>
    <name type="common">Whipworm</name>
    <name type="synonym">Trichocephalus trichiurus</name>
    <dbReference type="NCBI Taxonomy" id="36087"/>
    <lineage>
        <taxon>Eukaryota</taxon>
        <taxon>Metazoa</taxon>
        <taxon>Ecdysozoa</taxon>
        <taxon>Nematoda</taxon>
        <taxon>Enoplea</taxon>
        <taxon>Dorylaimia</taxon>
        <taxon>Trichinellida</taxon>
        <taxon>Trichuridae</taxon>
        <taxon>Trichuris</taxon>
    </lineage>
</organism>
<evidence type="ECO:0000313" key="3">
    <source>
        <dbReference type="Proteomes" id="UP000030665"/>
    </source>
</evidence>
<dbReference type="Gene3D" id="2.30.30.140">
    <property type="match status" value="1"/>
</dbReference>
<keyword evidence="3" id="KW-1185">Reference proteome</keyword>
<dbReference type="Gene3D" id="2.40.50.90">
    <property type="match status" value="1"/>
</dbReference>
<dbReference type="InterPro" id="IPR035437">
    <property type="entry name" value="SNase_OB-fold_sf"/>
</dbReference>
<evidence type="ECO:0000259" key="1">
    <source>
        <dbReference type="Pfam" id="PF00567"/>
    </source>
</evidence>
<dbReference type="EMBL" id="HG805905">
    <property type="protein sequence ID" value="CDW54564.1"/>
    <property type="molecule type" value="Genomic_DNA"/>
</dbReference>
<feature type="domain" description="Tudor" evidence="1">
    <location>
        <begin position="169"/>
        <end position="285"/>
    </location>
</feature>
<name>A0A077Z403_TRITR</name>
<reference evidence="2" key="1">
    <citation type="submission" date="2014-01" db="EMBL/GenBank/DDBJ databases">
        <authorList>
            <person name="Aslett M."/>
        </authorList>
    </citation>
    <scope>NUCLEOTIDE SEQUENCE</scope>
</reference>
<protein>
    <submittedName>
        <fullName evidence="2">TUDOR domain containing protein</fullName>
    </submittedName>
</protein>
<sequence>MLLEKWVTMPICAKSSKRKLAISRGAYVTNKVGQIVAHLSPAPSRKELCDCGQSLTYTFEKIASFYRDDLEPTEGLKEAVARLNLYKPHSIASALKDIDRRKKLIRSGANHSQGQEPARRMAPARLGVLKPPVLQTLKKSFEDLRIAKIRTTPYLSIPTNVDVFRSLKKFIAEVTIVYNPTYFYVVPLAERQFYQMAMEAAFNRILNGPIFAASYDPVLHGNFCCVRTAQLEFSRGYCYEFDPRVNTAKVYFIDSGLRRSVRKECILPMPRELLAIPLLAAHCTLLGSTAPASNGKVEQTELSFMKQVSKKRFLVIVHWHSYTCIVPGLSIPSLCVDLIDEEQEKPVYDGSIAAAGKCSK</sequence>
<evidence type="ECO:0000313" key="2">
    <source>
        <dbReference type="EMBL" id="CDW54564.1"/>
    </source>
</evidence>
<dbReference type="Proteomes" id="UP000030665">
    <property type="component" value="Unassembled WGS sequence"/>
</dbReference>
<proteinExistence type="predicted"/>
<dbReference type="Pfam" id="PF00567">
    <property type="entry name" value="TUDOR"/>
    <property type="match status" value="1"/>
</dbReference>
<accession>A0A077Z403</accession>
<dbReference type="GO" id="GO:0005737">
    <property type="term" value="C:cytoplasm"/>
    <property type="evidence" value="ECO:0007669"/>
    <property type="project" value="UniProtKB-ARBA"/>
</dbReference>